<sequence length="98" mass="10501">MSPPPSNLPHPLSPQALLITFLLALAVYIATFRASSLTHAVMGLINVSGQYTDLFTVFPLPKKLLQSLLPKNIYEALLPVPGSYGLGVRSPPPPSCYA</sequence>
<accession>A0A165DZP6</accession>
<dbReference type="InParanoid" id="A0A165DZP6"/>
<organism evidence="2 3">
    <name type="scientific">Calocera cornea HHB12733</name>
    <dbReference type="NCBI Taxonomy" id="1353952"/>
    <lineage>
        <taxon>Eukaryota</taxon>
        <taxon>Fungi</taxon>
        <taxon>Dikarya</taxon>
        <taxon>Basidiomycota</taxon>
        <taxon>Agaricomycotina</taxon>
        <taxon>Dacrymycetes</taxon>
        <taxon>Dacrymycetales</taxon>
        <taxon>Dacrymycetaceae</taxon>
        <taxon>Calocera</taxon>
    </lineage>
</organism>
<gene>
    <name evidence="2" type="ORF">CALCODRAFT_500676</name>
</gene>
<evidence type="ECO:0000313" key="3">
    <source>
        <dbReference type="Proteomes" id="UP000076842"/>
    </source>
</evidence>
<dbReference type="EMBL" id="KV424028">
    <property type="protein sequence ID" value="KZT53812.1"/>
    <property type="molecule type" value="Genomic_DNA"/>
</dbReference>
<dbReference type="Proteomes" id="UP000076842">
    <property type="component" value="Unassembled WGS sequence"/>
</dbReference>
<dbReference type="AlphaFoldDB" id="A0A165DZP6"/>
<keyword evidence="3" id="KW-1185">Reference proteome</keyword>
<protein>
    <submittedName>
        <fullName evidence="2">Uncharacterized protein</fullName>
    </submittedName>
</protein>
<name>A0A165DZP6_9BASI</name>
<feature type="transmembrane region" description="Helical" evidence="1">
    <location>
        <begin position="12"/>
        <end position="32"/>
    </location>
</feature>
<keyword evidence="1" id="KW-1133">Transmembrane helix</keyword>
<evidence type="ECO:0000256" key="1">
    <source>
        <dbReference type="SAM" id="Phobius"/>
    </source>
</evidence>
<keyword evidence="1" id="KW-0472">Membrane</keyword>
<evidence type="ECO:0000313" key="2">
    <source>
        <dbReference type="EMBL" id="KZT53812.1"/>
    </source>
</evidence>
<proteinExistence type="predicted"/>
<reference evidence="2 3" key="1">
    <citation type="journal article" date="2016" name="Mol. Biol. Evol.">
        <title>Comparative Genomics of Early-Diverging Mushroom-Forming Fungi Provides Insights into the Origins of Lignocellulose Decay Capabilities.</title>
        <authorList>
            <person name="Nagy L.G."/>
            <person name="Riley R."/>
            <person name="Tritt A."/>
            <person name="Adam C."/>
            <person name="Daum C."/>
            <person name="Floudas D."/>
            <person name="Sun H."/>
            <person name="Yadav J.S."/>
            <person name="Pangilinan J."/>
            <person name="Larsson K.H."/>
            <person name="Matsuura K."/>
            <person name="Barry K."/>
            <person name="Labutti K."/>
            <person name="Kuo R."/>
            <person name="Ohm R.A."/>
            <person name="Bhattacharya S.S."/>
            <person name="Shirouzu T."/>
            <person name="Yoshinaga Y."/>
            <person name="Martin F.M."/>
            <person name="Grigoriev I.V."/>
            <person name="Hibbett D.S."/>
        </authorList>
    </citation>
    <scope>NUCLEOTIDE SEQUENCE [LARGE SCALE GENOMIC DNA]</scope>
    <source>
        <strain evidence="2 3">HHB12733</strain>
    </source>
</reference>
<keyword evidence="1" id="KW-0812">Transmembrane</keyword>